<evidence type="ECO:0000313" key="13">
    <source>
        <dbReference type="Proteomes" id="UP000198599"/>
    </source>
</evidence>
<keyword evidence="13" id="KW-1185">Reference proteome</keyword>
<dbReference type="Gene3D" id="3.40.50.2000">
    <property type="entry name" value="Glycogen Phosphorylase B"/>
    <property type="match status" value="1"/>
</dbReference>
<sequence>MRRAPAPLPLRVYSAAANLIAPLAYARVKDKLAAQGTDPARLPERMGRASVKRPNGLLIWFHAASVGESQSVLRLITHMGEAHPDWSFLISSGTASSAQVMATRLPARTIHQFAPLDARRAIDRFLAHWRPGAAIFVESELWPQMLMRTQAAGIPMALINARMSDRSARHWKRAPKTARHLLGVFTQIHTQDARTTAHLHDLGVSHAATGQTLKSLSGPLPFETDEKDRMQRLIAGRAVWLASSTHPGEDEVMLAAHKRLLRQTPDALLILVPRHPERGAGLETLIATSGLNGTRRAIGGQITGQTQVYLADTLGETGLWHALCPLTCLCGTFTPVGGHTPYEPACAGSAILHGPLYANFAETYPTLDASGAALEVADETALAETLIPLLADHAALDAMRERARAFALAQDNTLDQITSDLIAALGLEDRQCP</sequence>
<dbReference type="UniPathway" id="UPA00958"/>
<feature type="site" description="Transition state stabilizer" evidence="9">
    <location>
        <position position="214"/>
    </location>
</feature>
<dbReference type="GO" id="GO:0005886">
    <property type="term" value="C:plasma membrane"/>
    <property type="evidence" value="ECO:0007669"/>
    <property type="project" value="UniProtKB-SubCell"/>
</dbReference>
<keyword evidence="10" id="KW-0472">Membrane</keyword>
<dbReference type="OrthoDB" id="9789797at2"/>
<comment type="function">
    <text evidence="1 10">Involved in lipopolysaccharide (LPS) biosynthesis. Catalyzes the transfer of 3-deoxy-D-manno-octulosonate (Kdo) residue(s) from CMP-Kdo to lipid IV(A), the tetraacyldisaccharide-1,4'-bisphosphate precursor of lipid A.</text>
</comment>
<comment type="similarity">
    <text evidence="10">Belongs to the glycosyltransferase group 1 family.</text>
</comment>
<dbReference type="PANTHER" id="PTHR42755:SF1">
    <property type="entry name" value="3-DEOXY-D-MANNO-OCTULOSONIC ACID TRANSFERASE, MITOCHONDRIAL-RELATED"/>
    <property type="match status" value="1"/>
</dbReference>
<dbReference type="EMBL" id="FOVP01000001">
    <property type="protein sequence ID" value="SFN34810.1"/>
    <property type="molecule type" value="Genomic_DNA"/>
</dbReference>
<dbReference type="GO" id="GO:0009245">
    <property type="term" value="P:lipid A biosynthetic process"/>
    <property type="evidence" value="ECO:0007669"/>
    <property type="project" value="TreeGrafter"/>
</dbReference>
<name>A0A1I4YB35_9RHOB</name>
<proteinExistence type="inferred from homology"/>
<dbReference type="STRING" id="1005928.SAMN04487859_10148"/>
<dbReference type="EC" id="2.4.99.12" evidence="3 10"/>
<evidence type="ECO:0000256" key="3">
    <source>
        <dbReference type="ARBA" id="ARBA00012621"/>
    </source>
</evidence>
<dbReference type="SUPFAM" id="SSF53756">
    <property type="entry name" value="UDP-Glycosyltransferase/glycogen phosphorylase"/>
    <property type="match status" value="1"/>
</dbReference>
<evidence type="ECO:0000256" key="7">
    <source>
        <dbReference type="ARBA" id="ARBA00049183"/>
    </source>
</evidence>
<dbReference type="InterPro" id="IPR039901">
    <property type="entry name" value="Kdotransferase"/>
</dbReference>
<feature type="active site" description="Proton acceptor" evidence="8">
    <location>
        <position position="68"/>
    </location>
</feature>
<keyword evidence="10" id="KW-0448">Lipopolysaccharide biosynthesis</keyword>
<evidence type="ECO:0000256" key="5">
    <source>
        <dbReference type="ARBA" id="ARBA00022679"/>
    </source>
</evidence>
<comment type="subcellular location">
    <subcellularLocation>
        <location evidence="10">Cell membrane</location>
    </subcellularLocation>
</comment>
<evidence type="ECO:0000256" key="9">
    <source>
        <dbReference type="PIRSR" id="PIRSR639901-2"/>
    </source>
</evidence>
<keyword evidence="5 10" id="KW-0808">Transferase</keyword>
<feature type="domain" description="3-deoxy-D-manno-octulosonic-acid transferase N-terminal" evidence="11">
    <location>
        <begin position="41"/>
        <end position="207"/>
    </location>
</feature>
<dbReference type="AlphaFoldDB" id="A0A1I4YB35"/>
<organism evidence="12 13">
    <name type="scientific">Roseovarius lutimaris</name>
    <dbReference type="NCBI Taxonomy" id="1005928"/>
    <lineage>
        <taxon>Bacteria</taxon>
        <taxon>Pseudomonadati</taxon>
        <taxon>Pseudomonadota</taxon>
        <taxon>Alphaproteobacteria</taxon>
        <taxon>Rhodobacterales</taxon>
        <taxon>Roseobacteraceae</taxon>
        <taxon>Roseovarius</taxon>
    </lineage>
</organism>
<comment type="catalytic activity">
    <reaction evidence="7 10">
        <text>lipid IVA (E. coli) + CMP-3-deoxy-beta-D-manno-octulosonate = alpha-Kdo-(2-&gt;6)-lipid IVA (E. coli) + CMP + H(+)</text>
        <dbReference type="Rhea" id="RHEA:28066"/>
        <dbReference type="ChEBI" id="CHEBI:15378"/>
        <dbReference type="ChEBI" id="CHEBI:58603"/>
        <dbReference type="ChEBI" id="CHEBI:60364"/>
        <dbReference type="ChEBI" id="CHEBI:60377"/>
        <dbReference type="ChEBI" id="CHEBI:85987"/>
        <dbReference type="EC" id="2.4.99.12"/>
    </reaction>
</comment>
<dbReference type="GO" id="GO:0009244">
    <property type="term" value="P:lipopolysaccharide core region biosynthetic process"/>
    <property type="evidence" value="ECO:0007669"/>
    <property type="project" value="UniProtKB-UniRule"/>
</dbReference>
<evidence type="ECO:0000256" key="4">
    <source>
        <dbReference type="ARBA" id="ARBA00019077"/>
    </source>
</evidence>
<dbReference type="GO" id="GO:0043842">
    <property type="term" value="F:Kdo transferase activity"/>
    <property type="evidence" value="ECO:0007669"/>
    <property type="project" value="UniProtKB-EC"/>
</dbReference>
<gene>
    <name evidence="12" type="ORF">SAMN04487859_10148</name>
</gene>
<dbReference type="Proteomes" id="UP000198599">
    <property type="component" value="Unassembled WGS sequence"/>
</dbReference>
<evidence type="ECO:0000256" key="6">
    <source>
        <dbReference type="ARBA" id="ARBA00031445"/>
    </source>
</evidence>
<feature type="site" description="Transition state stabilizer" evidence="9">
    <location>
        <position position="138"/>
    </location>
</feature>
<dbReference type="InterPro" id="IPR038107">
    <property type="entry name" value="Glycos_transf_N_sf"/>
</dbReference>
<accession>A0A1I4YB35</accession>
<evidence type="ECO:0000259" key="11">
    <source>
        <dbReference type="Pfam" id="PF04413"/>
    </source>
</evidence>
<dbReference type="Pfam" id="PF04413">
    <property type="entry name" value="Glycos_transf_N"/>
    <property type="match status" value="1"/>
</dbReference>
<dbReference type="Gene3D" id="3.40.50.11720">
    <property type="entry name" value="3-Deoxy-D-manno-octulosonic-acid transferase, N-terminal domain"/>
    <property type="match status" value="1"/>
</dbReference>
<reference evidence="13" key="1">
    <citation type="submission" date="2016-10" db="EMBL/GenBank/DDBJ databases">
        <authorList>
            <person name="Varghese N."/>
            <person name="Submissions S."/>
        </authorList>
    </citation>
    <scope>NUCLEOTIDE SEQUENCE [LARGE SCALE GENOMIC DNA]</scope>
    <source>
        <strain evidence="13">DSM 28463</strain>
    </source>
</reference>
<evidence type="ECO:0000256" key="2">
    <source>
        <dbReference type="ARBA" id="ARBA00004713"/>
    </source>
</evidence>
<dbReference type="PANTHER" id="PTHR42755">
    <property type="entry name" value="3-DEOXY-MANNO-OCTULOSONATE CYTIDYLYLTRANSFERASE"/>
    <property type="match status" value="1"/>
</dbReference>
<comment type="pathway">
    <text evidence="2 10">Bacterial outer membrane biogenesis; LPS core biosynthesis.</text>
</comment>
<protein>
    <recommendedName>
        <fullName evidence="4 10">3-deoxy-D-manno-octulosonic acid transferase</fullName>
        <shortName evidence="10">Kdo transferase</shortName>
        <ecNumber evidence="3 10">2.4.99.12</ecNumber>
    </recommendedName>
    <alternativeName>
        <fullName evidence="6 10">Lipid IV(A) 3-deoxy-D-manno-octulosonic acid transferase</fullName>
    </alternativeName>
</protein>
<evidence type="ECO:0000256" key="8">
    <source>
        <dbReference type="PIRSR" id="PIRSR639901-1"/>
    </source>
</evidence>
<evidence type="ECO:0000256" key="1">
    <source>
        <dbReference type="ARBA" id="ARBA00003394"/>
    </source>
</evidence>
<evidence type="ECO:0000313" key="12">
    <source>
        <dbReference type="EMBL" id="SFN34810.1"/>
    </source>
</evidence>
<evidence type="ECO:0000256" key="10">
    <source>
        <dbReference type="RuleBase" id="RU365103"/>
    </source>
</evidence>
<keyword evidence="10" id="KW-1003">Cell membrane</keyword>
<dbReference type="InterPro" id="IPR007507">
    <property type="entry name" value="Glycos_transf_N"/>
</dbReference>